<dbReference type="EMBL" id="BK015922">
    <property type="protein sequence ID" value="DAF85309.1"/>
    <property type="molecule type" value="Genomic_DNA"/>
</dbReference>
<reference evidence="1" key="1">
    <citation type="journal article" date="2021" name="Proc. Natl. Acad. Sci. U.S.A.">
        <title>A Catalog of Tens of Thousands of Viruses from Human Metagenomes Reveals Hidden Associations with Chronic Diseases.</title>
        <authorList>
            <person name="Tisza M.J."/>
            <person name="Buck C.B."/>
        </authorList>
    </citation>
    <scope>NUCLEOTIDE SEQUENCE</scope>
    <source>
        <strain evidence="1">Ct8aS59</strain>
    </source>
</reference>
<name>A0A8S5TSY5_9CAUD</name>
<proteinExistence type="predicted"/>
<protein>
    <submittedName>
        <fullName evidence="1">NinB protein</fullName>
    </submittedName>
</protein>
<organism evidence="1">
    <name type="scientific">Siphoviridae sp. ct8aS59</name>
    <dbReference type="NCBI Taxonomy" id="2825365"/>
    <lineage>
        <taxon>Viruses</taxon>
        <taxon>Duplodnaviria</taxon>
        <taxon>Heunggongvirae</taxon>
        <taxon>Uroviricota</taxon>
        <taxon>Caudoviricetes</taxon>
    </lineage>
</organism>
<accession>A0A8S5TSY5</accession>
<evidence type="ECO:0000313" key="1">
    <source>
        <dbReference type="EMBL" id="DAF85309.1"/>
    </source>
</evidence>
<sequence length="140" mass="15777">MVQYVLKRVNIAGRIAFEPPADAGASENIKRELRKCRDKHNDYVLLTIQPPKHRRTTGEHSQNHHLNGHIMQICNATQNSYNAVKDEIKRIATEEMGYPYEEINGHIHPIGESESSTDECAKLIEAAHVLAADLGIILQE</sequence>